<dbReference type="RefSeq" id="WP_028751736.1">
    <property type="nucleotide sequence ID" value="NZ_JACIIG010000001.1"/>
</dbReference>
<evidence type="ECO:0000313" key="2">
    <source>
        <dbReference type="EMBL" id="MBB4566050.1"/>
    </source>
</evidence>
<feature type="domain" description="ParE-like toxin" evidence="1">
    <location>
        <begin position="18"/>
        <end position="81"/>
    </location>
</feature>
<dbReference type="GeneID" id="32528567"/>
<name>A0A7W6ZPR9_9HYPH</name>
<keyword evidence="3" id="KW-1185">Reference proteome</keyword>
<accession>A0A7W6ZPR9</accession>
<proteinExistence type="predicted"/>
<gene>
    <name evidence="2" type="ORF">GGE60_000138</name>
</gene>
<comment type="caution">
    <text evidence="2">The sequence shown here is derived from an EMBL/GenBank/DDBJ whole genome shotgun (WGS) entry which is preliminary data.</text>
</comment>
<dbReference type="Pfam" id="PF24732">
    <property type="entry name" value="ParE_like"/>
    <property type="match status" value="1"/>
</dbReference>
<sequence length="84" mass="10003">MKHHATPTFWQAYEKLPKHVQELADRNFELLKSNPKHPSLHFKQVGRFWSARVGISWRALAVADGEYLIWFWIGSHTDYDKLLR</sequence>
<evidence type="ECO:0000313" key="3">
    <source>
        <dbReference type="Proteomes" id="UP000543836"/>
    </source>
</evidence>
<evidence type="ECO:0000259" key="1">
    <source>
        <dbReference type="Pfam" id="PF24732"/>
    </source>
</evidence>
<dbReference type="InterPro" id="IPR035093">
    <property type="entry name" value="RelE/ParE_toxin_dom_sf"/>
</dbReference>
<protein>
    <recommendedName>
        <fullName evidence="1">ParE-like toxin domain-containing protein</fullName>
    </recommendedName>
</protein>
<dbReference type="SUPFAM" id="SSF143011">
    <property type="entry name" value="RelE-like"/>
    <property type="match status" value="1"/>
</dbReference>
<dbReference type="InterPro" id="IPR056925">
    <property type="entry name" value="ParE-like"/>
</dbReference>
<dbReference type="EMBL" id="JACIIG010000001">
    <property type="protein sequence ID" value="MBB4566050.1"/>
    <property type="molecule type" value="Genomic_DNA"/>
</dbReference>
<reference evidence="2 3" key="1">
    <citation type="submission" date="2020-08" db="EMBL/GenBank/DDBJ databases">
        <title>Genomic Encyclopedia of Type Strains, Phase IV (KMG-V): Genome sequencing to study the core and pangenomes of soil and plant-associated prokaryotes.</title>
        <authorList>
            <person name="Whitman W."/>
        </authorList>
    </citation>
    <scope>NUCLEOTIDE SEQUENCE [LARGE SCALE GENOMIC DNA]</scope>
    <source>
        <strain evidence="2 3">SEMIA 492</strain>
    </source>
</reference>
<dbReference type="AlphaFoldDB" id="A0A7W6ZPR9"/>
<dbReference type="Proteomes" id="UP000543836">
    <property type="component" value="Unassembled WGS sequence"/>
</dbReference>
<organism evidence="2 3">
    <name type="scientific">Rhizobium leucaenae</name>
    <dbReference type="NCBI Taxonomy" id="29450"/>
    <lineage>
        <taxon>Bacteria</taxon>
        <taxon>Pseudomonadati</taxon>
        <taxon>Pseudomonadota</taxon>
        <taxon>Alphaproteobacteria</taxon>
        <taxon>Hyphomicrobiales</taxon>
        <taxon>Rhizobiaceae</taxon>
        <taxon>Rhizobium/Agrobacterium group</taxon>
        <taxon>Rhizobium</taxon>
    </lineage>
</organism>